<dbReference type="GO" id="GO:0004382">
    <property type="term" value="F:GDP phosphatase activity"/>
    <property type="evidence" value="ECO:0007669"/>
    <property type="project" value="TreeGrafter"/>
</dbReference>
<evidence type="ECO:0000256" key="4">
    <source>
        <dbReference type="PIRSR" id="PIRSR600407-2"/>
    </source>
</evidence>
<evidence type="ECO:0000313" key="7">
    <source>
        <dbReference type="Proteomes" id="UP000094236"/>
    </source>
</evidence>
<dbReference type="OrthoDB" id="6372431at2759"/>
<evidence type="ECO:0000256" key="2">
    <source>
        <dbReference type="ARBA" id="ARBA00022801"/>
    </source>
</evidence>
<feature type="binding site" evidence="4">
    <location>
        <begin position="181"/>
        <end position="185"/>
    </location>
    <ligand>
        <name>ATP</name>
        <dbReference type="ChEBI" id="CHEBI:30616"/>
    </ligand>
</feature>
<evidence type="ECO:0000256" key="5">
    <source>
        <dbReference type="RuleBase" id="RU003833"/>
    </source>
</evidence>
<comment type="similarity">
    <text evidence="1 5">Belongs to the GDA1/CD39 NTPase family.</text>
</comment>
<evidence type="ECO:0000256" key="1">
    <source>
        <dbReference type="ARBA" id="ARBA00009283"/>
    </source>
</evidence>
<protein>
    <recommendedName>
        <fullName evidence="8">Golgi apyrase</fullName>
    </recommendedName>
</protein>
<dbReference type="CDD" id="cd24039">
    <property type="entry name" value="ASKHA_NBD_YND1-like"/>
    <property type="match status" value="1"/>
</dbReference>
<dbReference type="Gene3D" id="3.30.420.150">
    <property type="entry name" value="Exopolyphosphatase. Domain 2"/>
    <property type="match status" value="1"/>
</dbReference>
<dbReference type="Pfam" id="PF01150">
    <property type="entry name" value="GDA1_CD39"/>
    <property type="match status" value="1"/>
</dbReference>
<dbReference type="GO" id="GO:0005524">
    <property type="term" value="F:ATP binding"/>
    <property type="evidence" value="ECO:0007669"/>
    <property type="project" value="UniProtKB-KW"/>
</dbReference>
<evidence type="ECO:0000256" key="3">
    <source>
        <dbReference type="PIRSR" id="PIRSR600407-1"/>
    </source>
</evidence>
<keyword evidence="2 5" id="KW-0378">Hydrolase</keyword>
<dbReference type="GO" id="GO:0046036">
    <property type="term" value="P:CTP metabolic process"/>
    <property type="evidence" value="ECO:0007669"/>
    <property type="project" value="TreeGrafter"/>
</dbReference>
<keyword evidence="4" id="KW-0067">ATP-binding</keyword>
<dbReference type="STRING" id="669874.A0A1E4TWF7"/>
<dbReference type="EMBL" id="KV454013">
    <property type="protein sequence ID" value="ODV96069.1"/>
    <property type="molecule type" value="Genomic_DNA"/>
</dbReference>
<reference evidence="7" key="1">
    <citation type="submission" date="2016-05" db="EMBL/GenBank/DDBJ databases">
        <title>Comparative genomics of biotechnologically important yeasts.</title>
        <authorList>
            <consortium name="DOE Joint Genome Institute"/>
            <person name="Riley R."/>
            <person name="Haridas S."/>
            <person name="Wolfe K.H."/>
            <person name="Lopes M.R."/>
            <person name="Hittinger C.T."/>
            <person name="Goker M."/>
            <person name="Salamov A."/>
            <person name="Wisecaver J."/>
            <person name="Long T.M."/>
            <person name="Aerts A.L."/>
            <person name="Barry K."/>
            <person name="Choi C."/>
            <person name="Clum A."/>
            <person name="Coughlan A.Y."/>
            <person name="Deshpande S."/>
            <person name="Douglass A.P."/>
            <person name="Hanson S.J."/>
            <person name="Klenk H.-P."/>
            <person name="Labutti K."/>
            <person name="Lapidus A."/>
            <person name="Lindquist E."/>
            <person name="Lipzen A."/>
            <person name="Meier-Kolthoff J.P."/>
            <person name="Ohm R.A."/>
            <person name="Otillar R.P."/>
            <person name="Pangilinan J."/>
            <person name="Peng Y."/>
            <person name="Rokas A."/>
            <person name="Rosa C.A."/>
            <person name="Scheuner C."/>
            <person name="Sibirny A.A."/>
            <person name="Slot J.C."/>
            <person name="Stielow J.B."/>
            <person name="Sun H."/>
            <person name="Kurtzman C.P."/>
            <person name="Blackwell M."/>
            <person name="Grigoriev I.V."/>
            <person name="Jeffries T.W."/>
        </authorList>
    </citation>
    <scope>NUCLEOTIDE SEQUENCE [LARGE SCALE GENOMIC DNA]</scope>
    <source>
        <strain evidence="7">NRRL Y-2460</strain>
    </source>
</reference>
<dbReference type="PANTHER" id="PTHR11782:SF121">
    <property type="entry name" value="NUCLEOSIDE-DIPHOSPHATASE MIG-23"/>
    <property type="match status" value="1"/>
</dbReference>
<dbReference type="GO" id="GO:0017111">
    <property type="term" value="F:ribonucleoside triphosphate phosphatase activity"/>
    <property type="evidence" value="ECO:0007669"/>
    <property type="project" value="EnsemblFungi"/>
</dbReference>
<keyword evidence="7" id="KW-1185">Reference proteome</keyword>
<dbReference type="GO" id="GO:0000139">
    <property type="term" value="C:Golgi membrane"/>
    <property type="evidence" value="ECO:0007669"/>
    <property type="project" value="EnsemblFungi"/>
</dbReference>
<dbReference type="Gene3D" id="3.30.420.40">
    <property type="match status" value="1"/>
</dbReference>
<dbReference type="Proteomes" id="UP000094236">
    <property type="component" value="Unassembled WGS sequence"/>
</dbReference>
<feature type="non-terminal residue" evidence="6">
    <location>
        <position position="487"/>
    </location>
</feature>
<dbReference type="GO" id="GO:0006256">
    <property type="term" value="P:UDP catabolic process"/>
    <property type="evidence" value="ECO:0007669"/>
    <property type="project" value="TreeGrafter"/>
</dbReference>
<dbReference type="PANTHER" id="PTHR11782">
    <property type="entry name" value="ADENOSINE/GUANOSINE DIPHOSPHATASE"/>
    <property type="match status" value="1"/>
</dbReference>
<organism evidence="6 7">
    <name type="scientific">Pachysolen tannophilus NRRL Y-2460</name>
    <dbReference type="NCBI Taxonomy" id="669874"/>
    <lineage>
        <taxon>Eukaryota</taxon>
        <taxon>Fungi</taxon>
        <taxon>Dikarya</taxon>
        <taxon>Ascomycota</taxon>
        <taxon>Saccharomycotina</taxon>
        <taxon>Pichiomycetes</taxon>
        <taxon>Pachysolenaceae</taxon>
        <taxon>Pachysolen</taxon>
    </lineage>
</organism>
<keyword evidence="4" id="KW-0547">Nucleotide-binding</keyword>
<gene>
    <name evidence="6" type="ORF">PACTADRAFT_41245</name>
</gene>
<accession>A0A1E4TWF7</accession>
<dbReference type="GO" id="GO:0045134">
    <property type="term" value="F:UDP phosphatase activity"/>
    <property type="evidence" value="ECO:0007669"/>
    <property type="project" value="TreeGrafter"/>
</dbReference>
<feature type="active site" description="Proton acceptor" evidence="3">
    <location>
        <position position="147"/>
    </location>
</feature>
<dbReference type="InterPro" id="IPR000407">
    <property type="entry name" value="GDA1_CD39_NTPase"/>
</dbReference>
<name>A0A1E4TWF7_PACTA</name>
<proteinExistence type="inferred from homology"/>
<sequence length="487" mass="55865">MGEHDRYGIIIDSGSSGSRLQVYKWTDPVFLQESSKDENILRSIPKIVQEDNWSYKISPGISSFKDRPSHVWDEHFRHLMEYAEKIIPLDQQAETPIFVLATAGMRMVQETPRFKILNNVCTGINKHSNFYIPDCQNHVRVIDGETEGLFGWIGLNYLMGQFDNYDQNQDHTSFGFMDMGGASTQIAFVPSNKSEISKHTNDLFTVNLRNVNGDTQSWKVFVSTWLGFGANEARRRHLKNAISSLPENIDTKEEYDKYLFDPCSPKDVVIDFQYNNKDYKIKGLGDYEVCLKDIYPLLLKHLPCDDNPCLFNGVHAPQIDFKEDKFVGVSEYWYTANDVFNMGGEYNFLKFNEKVKEFCSEEWATISSNFEAGKYGENMKLEYLKDSCFKASWVINILHEGFGLPRIGIDTSYLSEDQLKSLNSENNELEQAKNLQHIPSFQSVNLVEGAELSWTLGKMLLYVSNQIPSKDNNDNVYRIGIIPSENS</sequence>
<dbReference type="AlphaFoldDB" id="A0A1E4TWF7"/>
<dbReference type="PROSITE" id="PS01238">
    <property type="entry name" value="GDA1_CD39_NTPASE"/>
    <property type="match status" value="1"/>
</dbReference>
<evidence type="ECO:0008006" key="8">
    <source>
        <dbReference type="Google" id="ProtNLM"/>
    </source>
</evidence>
<evidence type="ECO:0000313" key="6">
    <source>
        <dbReference type="EMBL" id="ODV96069.1"/>
    </source>
</evidence>